<accession>A0AA97P0V1</accession>
<proteinExistence type="predicted"/>
<organism evidence="1">
    <name type="scientific">Pyricularia oryzae (strain Y34)</name>
    <name type="common">Rice blast fungus</name>
    <name type="synonym">Magnaporthe oryzae</name>
    <dbReference type="NCBI Taxonomy" id="1143189"/>
    <lineage>
        <taxon>Eukaryota</taxon>
        <taxon>Fungi</taxon>
        <taxon>Dikarya</taxon>
        <taxon>Ascomycota</taxon>
        <taxon>Pezizomycotina</taxon>
        <taxon>Sordariomycetes</taxon>
        <taxon>Sordariomycetidae</taxon>
        <taxon>Magnaporthales</taxon>
        <taxon>Pyriculariaceae</taxon>
        <taxon>Pyricularia</taxon>
    </lineage>
</organism>
<sequence>MNGYLGVAKATRSSSASRTRCCLRRKTSQVRYGRAKGSLRLDSGAEAWKWRGVSRDRLGMWWSSSWGFLVAVHGVALVSKGVDGWVARQQVSPAHALVDMNPRHHPLKVSGVSVGAASRDG</sequence>
<dbReference type="EMBL" id="JH793810">
    <property type="protein sequence ID" value="ELQ39894.1"/>
    <property type="molecule type" value="Genomic_DNA"/>
</dbReference>
<dbReference type="AlphaFoldDB" id="A0AA97P0V1"/>
<reference evidence="1" key="1">
    <citation type="journal article" date="2012" name="PLoS Genet.">
        <title>Comparative analysis of the genomes of two field isolates of the rice blast fungus Magnaporthe oryzae.</title>
        <authorList>
            <person name="Xue M."/>
            <person name="Yang J."/>
            <person name="Li Z."/>
            <person name="Hu S."/>
            <person name="Yao N."/>
            <person name="Dean R.A."/>
            <person name="Zhao W."/>
            <person name="Shen M."/>
            <person name="Zhang H."/>
            <person name="Li C."/>
            <person name="Liu L."/>
            <person name="Cao L."/>
            <person name="Xu X."/>
            <person name="Xing Y."/>
            <person name="Hsiang T."/>
            <person name="Zhang Z."/>
            <person name="Xu J.R."/>
            <person name="Peng Y.L."/>
        </authorList>
    </citation>
    <scope>NUCLEOTIDE SEQUENCE</scope>
    <source>
        <strain evidence="1">Y34</strain>
    </source>
</reference>
<gene>
    <name evidence="1" type="ORF">OOU_Y34scaffold00471g4</name>
</gene>
<evidence type="ECO:0000313" key="1">
    <source>
        <dbReference type="EMBL" id="ELQ39894.1"/>
    </source>
</evidence>
<name>A0AA97P0V1_PYRO3</name>
<dbReference type="Proteomes" id="UP000011086">
    <property type="component" value="Unassembled WGS sequence"/>
</dbReference>
<protein>
    <submittedName>
        <fullName evidence="1">Uncharacterized protein</fullName>
    </submittedName>
</protein>